<comment type="catalytic activity">
    <reaction evidence="4 7">
        <text>uridine(38/39/40) in tRNA = pseudouridine(38/39/40) in tRNA</text>
        <dbReference type="Rhea" id="RHEA:22376"/>
        <dbReference type="Rhea" id="RHEA-COMP:10085"/>
        <dbReference type="Rhea" id="RHEA-COMP:10087"/>
        <dbReference type="ChEBI" id="CHEBI:65314"/>
        <dbReference type="ChEBI" id="CHEBI:65315"/>
        <dbReference type="EC" id="5.4.99.12"/>
    </reaction>
</comment>
<dbReference type="GO" id="GO:0160147">
    <property type="term" value="F:tRNA pseudouridine(38-40) synthase activity"/>
    <property type="evidence" value="ECO:0007669"/>
    <property type="project" value="UniProtKB-EC"/>
</dbReference>
<proteinExistence type="inferred from homology"/>
<dbReference type="CDD" id="cd02570">
    <property type="entry name" value="PseudoU_synth_EcTruA"/>
    <property type="match status" value="1"/>
</dbReference>
<dbReference type="InterPro" id="IPR020094">
    <property type="entry name" value="TruA/RsuA/RluB/E/F_N"/>
</dbReference>
<dbReference type="PATRIC" id="fig|1121439.3.peg.1647"/>
<dbReference type="NCBIfam" id="TIGR00071">
    <property type="entry name" value="hisT_truA"/>
    <property type="match status" value="1"/>
</dbReference>
<organism evidence="9 10">
    <name type="scientific">Alkalidesulfovibrio alkalitolerans DSM 16529</name>
    <dbReference type="NCBI Taxonomy" id="1121439"/>
    <lineage>
        <taxon>Bacteria</taxon>
        <taxon>Pseudomonadati</taxon>
        <taxon>Thermodesulfobacteriota</taxon>
        <taxon>Desulfovibrionia</taxon>
        <taxon>Desulfovibrionales</taxon>
        <taxon>Desulfovibrionaceae</taxon>
        <taxon>Alkalidesulfovibrio</taxon>
    </lineage>
</organism>
<dbReference type="InterPro" id="IPR020097">
    <property type="entry name" value="PsdUridine_synth_TruA_a/b_dom"/>
</dbReference>
<comment type="caution">
    <text evidence="9">The sequence shown here is derived from an EMBL/GenBank/DDBJ whole genome shotgun (WGS) entry which is preliminary data.</text>
</comment>
<protein>
    <recommendedName>
        <fullName evidence="4">tRNA pseudouridine synthase A</fullName>
        <ecNumber evidence="4">5.4.99.12</ecNumber>
    </recommendedName>
    <alternativeName>
        <fullName evidence="4">tRNA pseudouridine(38-40) synthase</fullName>
    </alternativeName>
    <alternativeName>
        <fullName evidence="4">tRNA pseudouridylate synthase I</fullName>
    </alternativeName>
    <alternativeName>
        <fullName evidence="4">tRNA-uridine isomerase I</fullName>
    </alternativeName>
</protein>
<evidence type="ECO:0000256" key="2">
    <source>
        <dbReference type="ARBA" id="ARBA00022694"/>
    </source>
</evidence>
<dbReference type="SUPFAM" id="SSF55120">
    <property type="entry name" value="Pseudouridine synthase"/>
    <property type="match status" value="1"/>
</dbReference>
<dbReference type="PANTHER" id="PTHR11142:SF0">
    <property type="entry name" value="TRNA PSEUDOURIDINE SYNTHASE-LIKE 1"/>
    <property type="match status" value="1"/>
</dbReference>
<keyword evidence="3 4" id="KW-0413">Isomerase</keyword>
<dbReference type="OrthoDB" id="9811823at2"/>
<gene>
    <name evidence="4" type="primary">truA</name>
    <name evidence="9" type="ORF">dsat_0298</name>
</gene>
<feature type="active site" description="Nucleophile" evidence="4 5">
    <location>
        <position position="52"/>
    </location>
</feature>
<evidence type="ECO:0000313" key="9">
    <source>
        <dbReference type="EMBL" id="EPR32857.1"/>
    </source>
</evidence>
<dbReference type="Proteomes" id="UP000014975">
    <property type="component" value="Unassembled WGS sequence"/>
</dbReference>
<evidence type="ECO:0000313" key="10">
    <source>
        <dbReference type="Proteomes" id="UP000014975"/>
    </source>
</evidence>
<evidence type="ECO:0000256" key="6">
    <source>
        <dbReference type="PIRSR" id="PIRSR001430-2"/>
    </source>
</evidence>
<evidence type="ECO:0000256" key="7">
    <source>
        <dbReference type="RuleBase" id="RU003792"/>
    </source>
</evidence>
<evidence type="ECO:0000259" key="8">
    <source>
        <dbReference type="Pfam" id="PF01416"/>
    </source>
</evidence>
<dbReference type="EC" id="5.4.99.12" evidence="4"/>
<feature type="binding site" evidence="4 6">
    <location>
        <position position="110"/>
    </location>
    <ligand>
        <name>substrate</name>
    </ligand>
</feature>
<dbReference type="PIRSF" id="PIRSF001430">
    <property type="entry name" value="tRNA_psdUrid_synth"/>
    <property type="match status" value="1"/>
</dbReference>
<sequence length="271" mass="29698">MPRIKLTLAYVGTSLAGWQSQPGGNTVQDRLEAALSKIADEPVRCHGAGRTDAGVHAIGQTAHADVPERRRGIDWRKALNALLPPTINVLDVREAPERFHAQLCALNKTYSYTLWPERAFCLPQRSPFVWKCGPLDIDALREAAALVTGRHDFAAFMNQGTPVKNTMRHLMRLEVVELPPVAPNVPGEIVLSFTADGFLKQMVRNLVGCLVQTAKGKLSLADVRSVLKARNREQAPETAPPQGLCLMRVDYGEDGFGHHRRHPAGPAPDDG</sequence>
<keyword evidence="10" id="KW-1185">Reference proteome</keyword>
<dbReference type="EMBL" id="ATHI01000026">
    <property type="protein sequence ID" value="EPR32857.1"/>
    <property type="molecule type" value="Genomic_DNA"/>
</dbReference>
<dbReference type="HAMAP" id="MF_00171">
    <property type="entry name" value="TruA"/>
    <property type="match status" value="1"/>
</dbReference>
<keyword evidence="2 4" id="KW-0819">tRNA processing</keyword>
<accession>S7T6Y7</accession>
<dbReference type="InterPro" id="IPR020095">
    <property type="entry name" value="PsdUridine_synth_TruA_C"/>
</dbReference>
<dbReference type="Gene3D" id="3.30.70.580">
    <property type="entry name" value="Pseudouridine synthase I, catalytic domain, N-terminal subdomain"/>
    <property type="match status" value="1"/>
</dbReference>
<dbReference type="RefSeq" id="WP_020886992.1">
    <property type="nucleotide sequence ID" value="NZ_ATHI01000026.1"/>
</dbReference>
<evidence type="ECO:0000256" key="3">
    <source>
        <dbReference type="ARBA" id="ARBA00023235"/>
    </source>
</evidence>
<evidence type="ECO:0000256" key="5">
    <source>
        <dbReference type="PIRSR" id="PIRSR001430-1"/>
    </source>
</evidence>
<dbReference type="STRING" id="1121439.dsat_0298"/>
<dbReference type="Gene3D" id="3.30.70.660">
    <property type="entry name" value="Pseudouridine synthase I, catalytic domain, C-terminal subdomain"/>
    <property type="match status" value="1"/>
</dbReference>
<reference evidence="9 10" key="1">
    <citation type="journal article" date="2013" name="Genome Announc.">
        <title>Draft genome sequences for three mercury-methylating, sulfate-reducing bacteria.</title>
        <authorList>
            <person name="Brown S.D."/>
            <person name="Hurt R.A.Jr."/>
            <person name="Gilmour C.C."/>
            <person name="Elias D.A."/>
        </authorList>
    </citation>
    <scope>NUCLEOTIDE SEQUENCE [LARGE SCALE GENOMIC DNA]</scope>
    <source>
        <strain evidence="9 10">DSM 16529</strain>
    </source>
</reference>
<dbReference type="Pfam" id="PF01416">
    <property type="entry name" value="PseudoU_synth_1"/>
    <property type="match status" value="2"/>
</dbReference>
<evidence type="ECO:0000256" key="1">
    <source>
        <dbReference type="ARBA" id="ARBA00009375"/>
    </source>
</evidence>
<dbReference type="InterPro" id="IPR020103">
    <property type="entry name" value="PsdUridine_synth_cat_dom_sf"/>
</dbReference>
<comment type="similarity">
    <text evidence="1 4 7">Belongs to the tRNA pseudouridine synthase TruA family.</text>
</comment>
<dbReference type="AlphaFoldDB" id="S7T6Y7"/>
<name>S7T6Y7_9BACT</name>
<dbReference type="PANTHER" id="PTHR11142">
    <property type="entry name" value="PSEUDOURIDYLATE SYNTHASE"/>
    <property type="match status" value="1"/>
</dbReference>
<comment type="caution">
    <text evidence="4">Lacks conserved residue(s) required for the propagation of feature annotation.</text>
</comment>
<dbReference type="FunFam" id="3.30.70.580:FF:000001">
    <property type="entry name" value="tRNA pseudouridine synthase A"/>
    <property type="match status" value="1"/>
</dbReference>
<dbReference type="eggNOG" id="COG0101">
    <property type="taxonomic scope" value="Bacteria"/>
</dbReference>
<feature type="domain" description="Pseudouridine synthase I TruA alpha/beta" evidence="8">
    <location>
        <begin position="143"/>
        <end position="251"/>
    </location>
</feature>
<dbReference type="GO" id="GO:0003723">
    <property type="term" value="F:RNA binding"/>
    <property type="evidence" value="ECO:0007669"/>
    <property type="project" value="InterPro"/>
</dbReference>
<comment type="function">
    <text evidence="4">Formation of pseudouridine at positions 38, 39 and 40 in the anticodon stem and loop of transfer RNAs.</text>
</comment>
<comment type="subunit">
    <text evidence="4">Homodimer.</text>
</comment>
<dbReference type="InterPro" id="IPR001406">
    <property type="entry name" value="PsdUridine_synth_TruA"/>
</dbReference>
<dbReference type="GO" id="GO:0031119">
    <property type="term" value="P:tRNA pseudouridine synthesis"/>
    <property type="evidence" value="ECO:0007669"/>
    <property type="project" value="UniProtKB-UniRule"/>
</dbReference>
<feature type="domain" description="Pseudouridine synthase I TruA alpha/beta" evidence="8">
    <location>
        <begin position="9"/>
        <end position="101"/>
    </location>
</feature>
<evidence type="ECO:0000256" key="4">
    <source>
        <dbReference type="HAMAP-Rule" id="MF_00171"/>
    </source>
</evidence>